<dbReference type="CDD" id="cd00383">
    <property type="entry name" value="trans_reg_C"/>
    <property type="match status" value="1"/>
</dbReference>
<feature type="DNA-binding region" description="OmpR/PhoB-type" evidence="3">
    <location>
        <begin position="132"/>
        <end position="229"/>
    </location>
</feature>
<gene>
    <name evidence="6" type="ORF">GCM10008174_18230</name>
</gene>
<dbReference type="PROSITE" id="PS51755">
    <property type="entry name" value="OMPR_PHOB"/>
    <property type="match status" value="1"/>
</dbReference>
<dbReference type="GO" id="GO:0000156">
    <property type="term" value="F:phosphorelay response regulator activity"/>
    <property type="evidence" value="ECO:0007669"/>
    <property type="project" value="TreeGrafter"/>
</dbReference>
<feature type="domain" description="Response regulatory" evidence="4">
    <location>
        <begin position="7"/>
        <end position="122"/>
    </location>
</feature>
<dbReference type="GO" id="GO:0032993">
    <property type="term" value="C:protein-DNA complex"/>
    <property type="evidence" value="ECO:0007669"/>
    <property type="project" value="TreeGrafter"/>
</dbReference>
<evidence type="ECO:0000256" key="1">
    <source>
        <dbReference type="ARBA" id="ARBA00023125"/>
    </source>
</evidence>
<evidence type="ECO:0000259" key="5">
    <source>
        <dbReference type="PROSITE" id="PS51755"/>
    </source>
</evidence>
<dbReference type="SUPFAM" id="SSF52172">
    <property type="entry name" value="CheY-like"/>
    <property type="match status" value="1"/>
</dbReference>
<evidence type="ECO:0000313" key="7">
    <source>
        <dbReference type="Proteomes" id="UP001143309"/>
    </source>
</evidence>
<dbReference type="GO" id="GO:0006355">
    <property type="term" value="P:regulation of DNA-templated transcription"/>
    <property type="evidence" value="ECO:0007669"/>
    <property type="project" value="InterPro"/>
</dbReference>
<accession>A0A9W6N769</accession>
<dbReference type="RefSeq" id="WP_271200554.1">
    <property type="nucleotide sequence ID" value="NZ_BSFL01000002.1"/>
</dbReference>
<name>A0A9W6N769_9HYPH</name>
<evidence type="ECO:0000256" key="3">
    <source>
        <dbReference type="PROSITE-ProRule" id="PRU01091"/>
    </source>
</evidence>
<feature type="domain" description="OmpR/PhoB-type" evidence="5">
    <location>
        <begin position="132"/>
        <end position="229"/>
    </location>
</feature>
<dbReference type="PANTHER" id="PTHR48111">
    <property type="entry name" value="REGULATOR OF RPOS"/>
    <property type="match status" value="1"/>
</dbReference>
<keyword evidence="7" id="KW-1185">Reference proteome</keyword>
<dbReference type="Proteomes" id="UP001143309">
    <property type="component" value="Unassembled WGS sequence"/>
</dbReference>
<dbReference type="Gene3D" id="1.10.10.10">
    <property type="entry name" value="Winged helix-like DNA-binding domain superfamily/Winged helix DNA-binding domain"/>
    <property type="match status" value="1"/>
</dbReference>
<comment type="caution">
    <text evidence="6">The sequence shown here is derived from an EMBL/GenBank/DDBJ whole genome shotgun (WGS) entry which is preliminary data.</text>
</comment>
<proteinExistence type="predicted"/>
<dbReference type="Pfam" id="PF00486">
    <property type="entry name" value="Trans_reg_C"/>
    <property type="match status" value="1"/>
</dbReference>
<reference evidence="6" key="2">
    <citation type="submission" date="2023-01" db="EMBL/GenBank/DDBJ databases">
        <authorList>
            <person name="Sun Q."/>
            <person name="Evtushenko L."/>
        </authorList>
    </citation>
    <scope>NUCLEOTIDE SEQUENCE</scope>
    <source>
        <strain evidence="6">VKM B-2748</strain>
    </source>
</reference>
<dbReference type="SMART" id="SM00862">
    <property type="entry name" value="Trans_reg_C"/>
    <property type="match status" value="1"/>
</dbReference>
<dbReference type="InterPro" id="IPR011006">
    <property type="entry name" value="CheY-like_superfamily"/>
</dbReference>
<dbReference type="EMBL" id="BSFL01000002">
    <property type="protein sequence ID" value="GLK80082.1"/>
    <property type="molecule type" value="Genomic_DNA"/>
</dbReference>
<dbReference type="InterPro" id="IPR039420">
    <property type="entry name" value="WalR-like"/>
</dbReference>
<evidence type="ECO:0000259" key="4">
    <source>
        <dbReference type="PROSITE" id="PS50110"/>
    </source>
</evidence>
<dbReference type="InterPro" id="IPR001789">
    <property type="entry name" value="Sig_transdc_resp-reg_receiver"/>
</dbReference>
<dbReference type="SMART" id="SM00448">
    <property type="entry name" value="REC"/>
    <property type="match status" value="1"/>
</dbReference>
<dbReference type="PROSITE" id="PS50110">
    <property type="entry name" value="RESPONSE_REGULATORY"/>
    <property type="match status" value="1"/>
</dbReference>
<evidence type="ECO:0000313" key="6">
    <source>
        <dbReference type="EMBL" id="GLK80082.1"/>
    </source>
</evidence>
<keyword evidence="2" id="KW-0597">Phosphoprotein</keyword>
<dbReference type="InterPro" id="IPR001867">
    <property type="entry name" value="OmpR/PhoB-type_DNA-bd"/>
</dbReference>
<evidence type="ECO:0000256" key="2">
    <source>
        <dbReference type="PROSITE-ProRule" id="PRU00169"/>
    </source>
</evidence>
<organism evidence="6 7">
    <name type="scientific">Methylopila turkensis</name>
    <dbReference type="NCBI Taxonomy" id="1437816"/>
    <lineage>
        <taxon>Bacteria</taxon>
        <taxon>Pseudomonadati</taxon>
        <taxon>Pseudomonadota</taxon>
        <taxon>Alphaproteobacteria</taxon>
        <taxon>Hyphomicrobiales</taxon>
        <taxon>Methylopilaceae</taxon>
        <taxon>Methylopila</taxon>
    </lineage>
</organism>
<dbReference type="PANTHER" id="PTHR48111:SF50">
    <property type="entry name" value="KDP OPERON TRANSCRIPTIONAL REGULATORY PROTEIN KDPE"/>
    <property type="match status" value="1"/>
</dbReference>
<keyword evidence="1 3" id="KW-0238">DNA-binding</keyword>
<dbReference type="AlphaFoldDB" id="A0A9W6N769"/>
<dbReference type="GO" id="GO:0000976">
    <property type="term" value="F:transcription cis-regulatory region binding"/>
    <property type="evidence" value="ECO:0007669"/>
    <property type="project" value="TreeGrafter"/>
</dbReference>
<reference evidence="6" key="1">
    <citation type="journal article" date="2014" name="Int. J. Syst. Evol. Microbiol.">
        <title>Complete genome sequence of Corynebacterium casei LMG S-19264T (=DSM 44701T), isolated from a smear-ripened cheese.</title>
        <authorList>
            <consortium name="US DOE Joint Genome Institute (JGI-PGF)"/>
            <person name="Walter F."/>
            <person name="Albersmeier A."/>
            <person name="Kalinowski J."/>
            <person name="Ruckert C."/>
        </authorList>
    </citation>
    <scope>NUCLEOTIDE SEQUENCE</scope>
    <source>
        <strain evidence="6">VKM B-2748</strain>
    </source>
</reference>
<feature type="modified residue" description="4-aspartylphosphate" evidence="2">
    <location>
        <position position="57"/>
    </location>
</feature>
<dbReference type="Pfam" id="PF00072">
    <property type="entry name" value="Response_reg"/>
    <property type="match status" value="1"/>
</dbReference>
<dbReference type="InterPro" id="IPR036388">
    <property type="entry name" value="WH-like_DNA-bd_sf"/>
</dbReference>
<sequence>MSAPAIRVLVVDDEPPIRKLLRTGLGTQGFEVIEAQNGAEARVMRARKPAPDLIILDLGLPDIAGQDLLREWRAAGDLTPVVILSSRIDEPGIVEALELGADDYVTKPFGAAELMARLRVALRHRLQSRGERAIFTLDDLSVDLVRRVVRLGDRDVKLTPREYEILRVLVQNAGRALTHEYLIREVWGGSFEVQNLRVHVAQLRQKIEAEPERPRFILTETGVGYRLRAPD</sequence>
<dbReference type="GO" id="GO:0005829">
    <property type="term" value="C:cytosol"/>
    <property type="evidence" value="ECO:0007669"/>
    <property type="project" value="TreeGrafter"/>
</dbReference>
<dbReference type="Gene3D" id="3.40.50.2300">
    <property type="match status" value="1"/>
</dbReference>
<protein>
    <submittedName>
        <fullName evidence="6">DNA-binding response regulator</fullName>
    </submittedName>
</protein>